<dbReference type="Gene3D" id="6.10.340.10">
    <property type="match status" value="1"/>
</dbReference>
<evidence type="ECO:0000313" key="12">
    <source>
        <dbReference type="Proteomes" id="UP000000442"/>
    </source>
</evidence>
<dbReference type="Proteomes" id="UP000000442">
    <property type="component" value="Chromosome"/>
</dbReference>
<keyword evidence="8" id="KW-0472">Membrane</keyword>
<dbReference type="InterPro" id="IPR036890">
    <property type="entry name" value="HATPase_C_sf"/>
</dbReference>
<dbReference type="GO" id="GO:0000155">
    <property type="term" value="F:phosphorelay sensor kinase activity"/>
    <property type="evidence" value="ECO:0007669"/>
    <property type="project" value="InterPro"/>
</dbReference>
<reference evidence="11 12" key="1">
    <citation type="journal article" date="2009" name="Environ. Microbiol.">
        <title>Genome sequence of Desulfobacterium autotrophicum HRM2, a marine sulfate reducer oxidizing organic carbon completely to carbon dioxide.</title>
        <authorList>
            <person name="Strittmatter A.W."/>
            <person name="Liesegang H."/>
            <person name="Rabus R."/>
            <person name="Decker I."/>
            <person name="Amann J."/>
            <person name="Andres S."/>
            <person name="Henne A."/>
            <person name="Fricke W.F."/>
            <person name="Martinez-Arias R."/>
            <person name="Bartels D."/>
            <person name="Goesmann A."/>
            <person name="Krause L."/>
            <person name="Puehler A."/>
            <person name="Klenk H.P."/>
            <person name="Richter M."/>
            <person name="Schuler M."/>
            <person name="Gloeckner F.O."/>
            <person name="Meyerdierks A."/>
            <person name="Gottschalk G."/>
            <person name="Amann R."/>
        </authorList>
    </citation>
    <scope>NUCLEOTIDE SEQUENCE [LARGE SCALE GENOMIC DNA]</scope>
    <source>
        <strain evidence="12">ATCC 43914 / DSM 3382 / HRM2</strain>
    </source>
</reference>
<evidence type="ECO:0000256" key="8">
    <source>
        <dbReference type="SAM" id="Phobius"/>
    </source>
</evidence>
<dbReference type="InterPro" id="IPR003660">
    <property type="entry name" value="HAMP_dom"/>
</dbReference>
<feature type="transmembrane region" description="Helical" evidence="8">
    <location>
        <begin position="182"/>
        <end position="201"/>
    </location>
</feature>
<sequence length="485" mass="54845">MGLTLFKRLVIGNIIILLFIFALGSFVVFRLNVVQKMTQEIVAKNQQSILFGDRLLDSLSSLAKFGEKYFVSRDINYYNRFTSVKTELETEFQAVINLMETDEQKELSIEAFDSFTGYLKRFEEKADLSIVGETIDIDLFLEEAGPLLKVTVMNLKKMTAITRSIIADKLNRSSQMSSQIRLVTGITTVFALFLGMLITTFNTRSITKSVTRLQQKTKEIARGHFEEIQTIKGPKEIQDLSVHFNTMCRRLKELDSLKADFVSHVSHELRTPVTSIKGASTILSKGFYADNPEKQRELFLLIHGECDRLLYSVMRILDYSKMEAKQMEYRYIRRSLPVVIRKSILKLAPLSGEKQIDLEFSPPQEDLPDVCIDEDRILEVLNNLIGNALKFTPKKGKVVVSCFSVDSGKKLIMTVVDNGPGIKPEHLEKIFYKFKQIDDSLGTRMGTGLGLSISKHIIKAHGGSIWAESQYSKGTKILVTLPAAV</sequence>
<evidence type="ECO:0000256" key="2">
    <source>
        <dbReference type="ARBA" id="ARBA00004370"/>
    </source>
</evidence>
<dbReference type="FunFam" id="3.30.565.10:FF:000006">
    <property type="entry name" value="Sensor histidine kinase WalK"/>
    <property type="match status" value="1"/>
</dbReference>
<evidence type="ECO:0000259" key="9">
    <source>
        <dbReference type="PROSITE" id="PS50109"/>
    </source>
</evidence>
<dbReference type="PROSITE" id="PS50885">
    <property type="entry name" value="HAMP"/>
    <property type="match status" value="1"/>
</dbReference>
<evidence type="ECO:0000256" key="1">
    <source>
        <dbReference type="ARBA" id="ARBA00000085"/>
    </source>
</evidence>
<dbReference type="Gene3D" id="1.10.287.130">
    <property type="match status" value="1"/>
</dbReference>
<keyword evidence="4" id="KW-0597">Phosphoprotein</keyword>
<evidence type="ECO:0000259" key="10">
    <source>
        <dbReference type="PROSITE" id="PS50885"/>
    </source>
</evidence>
<feature type="transmembrane region" description="Helical" evidence="8">
    <location>
        <begin position="6"/>
        <end position="29"/>
    </location>
</feature>
<dbReference type="InterPro" id="IPR050736">
    <property type="entry name" value="Sensor_HK_Regulatory"/>
</dbReference>
<dbReference type="SMART" id="SM00387">
    <property type="entry name" value="HATPase_c"/>
    <property type="match status" value="1"/>
</dbReference>
<dbReference type="InterPro" id="IPR003661">
    <property type="entry name" value="HisK_dim/P_dom"/>
</dbReference>
<dbReference type="InterPro" id="IPR005467">
    <property type="entry name" value="His_kinase_dom"/>
</dbReference>
<dbReference type="KEGG" id="dat:HRM2_20570"/>
<dbReference type="EMBL" id="CP001087">
    <property type="protein sequence ID" value="ACN15156.1"/>
    <property type="molecule type" value="Genomic_DNA"/>
</dbReference>
<dbReference type="GO" id="GO:0016020">
    <property type="term" value="C:membrane"/>
    <property type="evidence" value="ECO:0007669"/>
    <property type="project" value="UniProtKB-SubCell"/>
</dbReference>
<dbReference type="InterPro" id="IPR003594">
    <property type="entry name" value="HATPase_dom"/>
</dbReference>
<evidence type="ECO:0000256" key="5">
    <source>
        <dbReference type="ARBA" id="ARBA00022679"/>
    </source>
</evidence>
<dbReference type="Gene3D" id="3.30.565.10">
    <property type="entry name" value="Histidine kinase-like ATPase, C-terminal domain"/>
    <property type="match status" value="1"/>
</dbReference>
<dbReference type="HOGENOM" id="CLU_000445_89_23_7"/>
<gene>
    <name evidence="11" type="ordered locus">HRM2_20570</name>
</gene>
<evidence type="ECO:0000313" key="11">
    <source>
        <dbReference type="EMBL" id="ACN15156.1"/>
    </source>
</evidence>
<comment type="subcellular location">
    <subcellularLocation>
        <location evidence="2">Membrane</location>
    </subcellularLocation>
</comment>
<dbReference type="Pfam" id="PF00512">
    <property type="entry name" value="HisKA"/>
    <property type="match status" value="1"/>
</dbReference>
<accession>C0QCS9</accession>
<dbReference type="SMART" id="SM00304">
    <property type="entry name" value="HAMP"/>
    <property type="match status" value="1"/>
</dbReference>
<proteinExistence type="predicted"/>
<dbReference type="InterPro" id="IPR036097">
    <property type="entry name" value="HisK_dim/P_sf"/>
</dbReference>
<keyword evidence="8" id="KW-0812">Transmembrane</keyword>
<dbReference type="STRING" id="177437.HRM2_20570"/>
<dbReference type="RefSeq" id="WP_015903934.1">
    <property type="nucleotide sequence ID" value="NC_012108.1"/>
</dbReference>
<feature type="domain" description="Histidine kinase" evidence="9">
    <location>
        <begin position="264"/>
        <end position="485"/>
    </location>
</feature>
<dbReference type="PANTHER" id="PTHR43711:SF31">
    <property type="entry name" value="HISTIDINE KINASE"/>
    <property type="match status" value="1"/>
</dbReference>
<name>C0QCS9_DESAH</name>
<protein>
    <recommendedName>
        <fullName evidence="3">histidine kinase</fullName>
        <ecNumber evidence="3">2.7.13.3</ecNumber>
    </recommendedName>
</protein>
<dbReference type="CDD" id="cd00082">
    <property type="entry name" value="HisKA"/>
    <property type="match status" value="1"/>
</dbReference>
<dbReference type="SMART" id="SM00388">
    <property type="entry name" value="HisKA"/>
    <property type="match status" value="1"/>
</dbReference>
<dbReference type="Pfam" id="PF00672">
    <property type="entry name" value="HAMP"/>
    <property type="match status" value="1"/>
</dbReference>
<dbReference type="eggNOG" id="COG2205">
    <property type="taxonomic scope" value="Bacteria"/>
</dbReference>
<dbReference type="SUPFAM" id="SSF47384">
    <property type="entry name" value="Homodimeric domain of signal transducing histidine kinase"/>
    <property type="match status" value="1"/>
</dbReference>
<evidence type="ECO:0000256" key="4">
    <source>
        <dbReference type="ARBA" id="ARBA00022553"/>
    </source>
</evidence>
<dbReference type="Pfam" id="PF02518">
    <property type="entry name" value="HATPase_c"/>
    <property type="match status" value="1"/>
</dbReference>
<keyword evidence="12" id="KW-1185">Reference proteome</keyword>
<dbReference type="EC" id="2.7.13.3" evidence="3"/>
<keyword evidence="5 11" id="KW-0808">Transferase</keyword>
<dbReference type="PANTHER" id="PTHR43711">
    <property type="entry name" value="TWO-COMPONENT HISTIDINE KINASE"/>
    <property type="match status" value="1"/>
</dbReference>
<dbReference type="PROSITE" id="PS50109">
    <property type="entry name" value="HIS_KIN"/>
    <property type="match status" value="1"/>
</dbReference>
<dbReference type="AlphaFoldDB" id="C0QCS9"/>
<organism evidence="11 12">
    <name type="scientific">Desulforapulum autotrophicum (strain ATCC 43914 / DSM 3382 / VKM B-1955 / HRM2)</name>
    <name type="common">Desulfobacterium autotrophicum</name>
    <dbReference type="NCBI Taxonomy" id="177437"/>
    <lineage>
        <taxon>Bacteria</taxon>
        <taxon>Pseudomonadati</taxon>
        <taxon>Thermodesulfobacteriota</taxon>
        <taxon>Desulfobacteria</taxon>
        <taxon>Desulfobacterales</taxon>
        <taxon>Desulfobacteraceae</taxon>
        <taxon>Desulforapulum</taxon>
    </lineage>
</organism>
<keyword evidence="7" id="KW-0902">Two-component regulatory system</keyword>
<evidence type="ECO:0000256" key="6">
    <source>
        <dbReference type="ARBA" id="ARBA00022777"/>
    </source>
</evidence>
<feature type="domain" description="HAMP" evidence="10">
    <location>
        <begin position="204"/>
        <end position="256"/>
    </location>
</feature>
<comment type="catalytic activity">
    <reaction evidence="1">
        <text>ATP + protein L-histidine = ADP + protein N-phospho-L-histidine.</text>
        <dbReference type="EC" id="2.7.13.3"/>
    </reaction>
</comment>
<dbReference type="InterPro" id="IPR004358">
    <property type="entry name" value="Sig_transdc_His_kin-like_C"/>
</dbReference>
<dbReference type="SUPFAM" id="SSF158472">
    <property type="entry name" value="HAMP domain-like"/>
    <property type="match status" value="1"/>
</dbReference>
<dbReference type="CDD" id="cd06225">
    <property type="entry name" value="HAMP"/>
    <property type="match status" value="1"/>
</dbReference>
<evidence type="ECO:0000256" key="3">
    <source>
        <dbReference type="ARBA" id="ARBA00012438"/>
    </source>
</evidence>
<evidence type="ECO:0000256" key="7">
    <source>
        <dbReference type="ARBA" id="ARBA00023012"/>
    </source>
</evidence>
<keyword evidence="8" id="KW-1133">Transmembrane helix</keyword>
<dbReference type="OrthoDB" id="9770955at2"/>
<dbReference type="SUPFAM" id="SSF55874">
    <property type="entry name" value="ATPase domain of HSP90 chaperone/DNA topoisomerase II/histidine kinase"/>
    <property type="match status" value="1"/>
</dbReference>
<keyword evidence="6 11" id="KW-0418">Kinase</keyword>
<dbReference type="PRINTS" id="PR00344">
    <property type="entry name" value="BCTRLSENSOR"/>
</dbReference>